<dbReference type="SUPFAM" id="SSF88697">
    <property type="entry name" value="PUA domain-like"/>
    <property type="match status" value="1"/>
</dbReference>
<dbReference type="InterPro" id="IPR029063">
    <property type="entry name" value="SAM-dependent_MTases_sf"/>
</dbReference>
<proteinExistence type="predicted"/>
<dbReference type="InterPro" id="IPR041532">
    <property type="entry name" value="RlmI-like_PUA"/>
</dbReference>
<name>A0ABU9VMG3_9BACI</name>
<dbReference type="CDD" id="cd02440">
    <property type="entry name" value="AdoMet_MTases"/>
    <property type="match status" value="1"/>
</dbReference>
<organism evidence="6 7">
    <name type="scientific">Alkalicoccobacillus gibsonii</name>
    <dbReference type="NCBI Taxonomy" id="79881"/>
    <lineage>
        <taxon>Bacteria</taxon>
        <taxon>Bacillati</taxon>
        <taxon>Bacillota</taxon>
        <taxon>Bacilli</taxon>
        <taxon>Bacillales</taxon>
        <taxon>Bacillaceae</taxon>
        <taxon>Alkalicoccobacillus</taxon>
    </lineage>
</organism>
<evidence type="ECO:0000259" key="5">
    <source>
        <dbReference type="Pfam" id="PF17785"/>
    </source>
</evidence>
<evidence type="ECO:0000313" key="7">
    <source>
        <dbReference type="Proteomes" id="UP001418796"/>
    </source>
</evidence>
<evidence type="ECO:0000313" key="6">
    <source>
        <dbReference type="EMBL" id="MEN0645100.1"/>
    </source>
</evidence>
<evidence type="ECO:0000256" key="2">
    <source>
        <dbReference type="ARBA" id="ARBA00022679"/>
    </source>
</evidence>
<evidence type="ECO:0000259" key="4">
    <source>
        <dbReference type="Pfam" id="PF10672"/>
    </source>
</evidence>
<dbReference type="EC" id="2.1.1.-" evidence="6"/>
<dbReference type="PANTHER" id="PTHR43042:SF3">
    <property type="entry name" value="RIBOSOMAL RNA LARGE SUBUNIT METHYLTRANSFERASE YWBD-RELATED"/>
    <property type="match status" value="1"/>
</dbReference>
<gene>
    <name evidence="6" type="ORF">MKY91_18225</name>
</gene>
<comment type="caution">
    <text evidence="6">The sequence shown here is derived from an EMBL/GenBank/DDBJ whole genome shotgun (WGS) entry which is preliminary data.</text>
</comment>
<dbReference type="SUPFAM" id="SSF53335">
    <property type="entry name" value="S-adenosyl-L-methionine-dependent methyltransferases"/>
    <property type="match status" value="1"/>
</dbReference>
<dbReference type="Proteomes" id="UP001418796">
    <property type="component" value="Unassembled WGS sequence"/>
</dbReference>
<feature type="domain" description="RlmI-like PUA" evidence="5">
    <location>
        <begin position="12"/>
        <end position="73"/>
    </location>
</feature>
<feature type="domain" description="S-adenosylmethionine-dependent methyltransferase" evidence="4">
    <location>
        <begin position="176"/>
        <end position="352"/>
    </location>
</feature>
<dbReference type="InterPro" id="IPR019614">
    <property type="entry name" value="SAM-dep_methyl-trfase"/>
</dbReference>
<dbReference type="Gene3D" id="3.30.750.80">
    <property type="entry name" value="RNA methyltransferase domain (HRMD) like"/>
    <property type="match status" value="1"/>
</dbReference>
<protein>
    <submittedName>
        <fullName evidence="6">Class I SAM-dependent rRNA methyltransferase</fullName>
        <ecNumber evidence="6">2.1.1.-</ecNumber>
    </submittedName>
</protein>
<evidence type="ECO:0000256" key="3">
    <source>
        <dbReference type="ARBA" id="ARBA00022691"/>
    </source>
</evidence>
<dbReference type="Pfam" id="PF10672">
    <property type="entry name" value="Methyltrans_SAM"/>
    <property type="match status" value="1"/>
</dbReference>
<dbReference type="Gene3D" id="2.30.130.10">
    <property type="entry name" value="PUA domain"/>
    <property type="match status" value="1"/>
</dbReference>
<dbReference type="PANTHER" id="PTHR43042">
    <property type="entry name" value="SAM-DEPENDENT METHYLTRANSFERASE"/>
    <property type="match status" value="1"/>
</dbReference>
<dbReference type="GO" id="GO:0008168">
    <property type="term" value="F:methyltransferase activity"/>
    <property type="evidence" value="ECO:0007669"/>
    <property type="project" value="UniProtKB-KW"/>
</dbReference>
<sequence length="402" mass="45786">MSTLDRLNVTLQVDSRLAALYKKGFPLIEQELVDQAEEPLQEGDLITIEDERGEFVAKGYYGQQNKGRGWVLSTKKQEEINVSLFMQRIQKAVAMRGQLFADEKTNAFRLFNGEGDGIGGITIDFYADYGVITYYSEGIYSMKEWVMEAVERTYPFIGIYEKKRFANKGTYVEDDDFVSGEEAPEPLAILENGISYAVYLNDGPMTGIFLDQREVRKRIHEHYAKGKTVLNTFSYTGAFSVAAATGGAIETTSVDLASRSKERTIEQFQMNEIDPDQQRIHVMDVFDYFKYAQKKSLAFDLVVLDPPSFARSKKQTFSVAKDYPALLNQAIAITEENGVIVASTNNSVLGMRKFKTFVEQAFKSQKVDYTILEEFTVPVDYPYLNQYKESNYLKVLFIQRED</sequence>
<dbReference type="RefSeq" id="WP_343131698.1">
    <property type="nucleotide sequence ID" value="NZ_JBCITK010000001.1"/>
</dbReference>
<reference evidence="6 7" key="1">
    <citation type="submission" date="2024-03" db="EMBL/GenBank/DDBJ databases">
        <title>Bacilli Hybrid Assemblies.</title>
        <authorList>
            <person name="Kovac J."/>
        </authorList>
    </citation>
    <scope>NUCLEOTIDE SEQUENCE [LARGE SCALE GENOMIC DNA]</scope>
    <source>
        <strain evidence="6 7">FSL R7-0666</strain>
    </source>
</reference>
<keyword evidence="1 6" id="KW-0489">Methyltransferase</keyword>
<keyword evidence="7" id="KW-1185">Reference proteome</keyword>
<dbReference type="GO" id="GO:0032259">
    <property type="term" value="P:methylation"/>
    <property type="evidence" value="ECO:0007669"/>
    <property type="project" value="UniProtKB-KW"/>
</dbReference>
<dbReference type="PROSITE" id="PS50890">
    <property type="entry name" value="PUA"/>
    <property type="match status" value="1"/>
</dbReference>
<dbReference type="CDD" id="cd21153">
    <property type="entry name" value="PUA_RlmI"/>
    <property type="match status" value="1"/>
</dbReference>
<keyword evidence="2 6" id="KW-0808">Transferase</keyword>
<dbReference type="CDD" id="cd11572">
    <property type="entry name" value="RlmI_M_like"/>
    <property type="match status" value="1"/>
</dbReference>
<dbReference type="EMBL" id="JBCITK010000001">
    <property type="protein sequence ID" value="MEN0645100.1"/>
    <property type="molecule type" value="Genomic_DNA"/>
</dbReference>
<dbReference type="Gene3D" id="3.40.50.150">
    <property type="entry name" value="Vaccinia Virus protein VP39"/>
    <property type="match status" value="1"/>
</dbReference>
<keyword evidence="3" id="KW-0949">S-adenosyl-L-methionine</keyword>
<dbReference type="InterPro" id="IPR015947">
    <property type="entry name" value="PUA-like_sf"/>
</dbReference>
<evidence type="ECO:0000256" key="1">
    <source>
        <dbReference type="ARBA" id="ARBA00022603"/>
    </source>
</evidence>
<dbReference type="InterPro" id="IPR036974">
    <property type="entry name" value="PUA_sf"/>
</dbReference>
<dbReference type="Pfam" id="PF17785">
    <property type="entry name" value="PUA_3"/>
    <property type="match status" value="1"/>
</dbReference>
<accession>A0ABU9VMG3</accession>